<evidence type="ECO:0000256" key="1">
    <source>
        <dbReference type="SAM" id="Phobius"/>
    </source>
</evidence>
<dbReference type="EMBL" id="LCEW01000028">
    <property type="protein sequence ID" value="KKS79781.1"/>
    <property type="molecule type" value="Genomic_DNA"/>
</dbReference>
<dbReference type="Proteomes" id="UP000034213">
    <property type="component" value="Unassembled WGS sequence"/>
</dbReference>
<comment type="caution">
    <text evidence="2">The sequence shown here is derived from an EMBL/GenBank/DDBJ whole genome shotgun (WGS) entry which is preliminary data.</text>
</comment>
<keyword evidence="1" id="KW-0812">Transmembrane</keyword>
<organism evidence="2 3">
    <name type="scientific">Candidatus Beckwithbacteria bacterium GW2011_GWA2_43_10</name>
    <dbReference type="NCBI Taxonomy" id="1618369"/>
    <lineage>
        <taxon>Bacteria</taxon>
        <taxon>Candidatus Beckwithiibacteriota</taxon>
    </lineage>
</organism>
<protein>
    <submittedName>
        <fullName evidence="2">Uncharacterized protein</fullName>
    </submittedName>
</protein>
<reference evidence="2 3" key="1">
    <citation type="journal article" date="2015" name="Nature">
        <title>rRNA introns, odd ribosomes, and small enigmatic genomes across a large radiation of phyla.</title>
        <authorList>
            <person name="Brown C.T."/>
            <person name="Hug L.A."/>
            <person name="Thomas B.C."/>
            <person name="Sharon I."/>
            <person name="Castelle C.J."/>
            <person name="Singh A."/>
            <person name="Wilkins M.J."/>
            <person name="Williams K.H."/>
            <person name="Banfield J.F."/>
        </authorList>
    </citation>
    <scope>NUCLEOTIDE SEQUENCE [LARGE SCALE GENOMIC DNA]</scope>
</reference>
<accession>A0A0G1E9R5</accession>
<evidence type="ECO:0000313" key="2">
    <source>
        <dbReference type="EMBL" id="KKS79781.1"/>
    </source>
</evidence>
<keyword evidence="1" id="KW-0472">Membrane</keyword>
<name>A0A0G1E9R5_9BACT</name>
<evidence type="ECO:0000313" key="3">
    <source>
        <dbReference type="Proteomes" id="UP000034213"/>
    </source>
</evidence>
<feature type="transmembrane region" description="Helical" evidence="1">
    <location>
        <begin position="74"/>
        <end position="96"/>
    </location>
</feature>
<keyword evidence="1" id="KW-1133">Transmembrane helix</keyword>
<sequence length="157" mass="18565">MIKILLQVLSLVGGGIIGWLLVYFDYVAYIYILHPEAQISQYLKWQLEKRQFKPFWQTLQRRQGEIDKLTTRGILFQIVWLVLAIFVVTSTTGNFGKAVVMGLGLRVWVSEGREFVTNKPLLRQKLFWQIQKSGNDQELKWYMLVKIIVLVWLVWNY</sequence>
<dbReference type="AlphaFoldDB" id="A0A0G1E9R5"/>
<proteinExistence type="predicted"/>
<feature type="transmembrane region" description="Helical" evidence="1">
    <location>
        <begin position="12"/>
        <end position="32"/>
    </location>
</feature>
<dbReference type="STRING" id="1618369.UV54_C0028G0009"/>
<gene>
    <name evidence="2" type="ORF">UV54_C0028G0009</name>
</gene>